<gene>
    <name evidence="4" type="ORF">M9Y10_004601</name>
</gene>
<evidence type="ECO:0000313" key="4">
    <source>
        <dbReference type="EMBL" id="KAK8877838.1"/>
    </source>
</evidence>
<keyword evidence="5" id="KW-1185">Reference proteome</keyword>
<name>A0ABR2JKB3_9EUKA</name>
<dbReference type="EMBL" id="JAPFFF010000011">
    <property type="protein sequence ID" value="KAK8877838.1"/>
    <property type="molecule type" value="Genomic_DNA"/>
</dbReference>
<evidence type="ECO:0000313" key="5">
    <source>
        <dbReference type="Proteomes" id="UP001470230"/>
    </source>
</evidence>
<proteinExistence type="predicted"/>
<dbReference type="Pfam" id="PF13891">
    <property type="entry name" value="zf-C3HC3H_KANSL2"/>
    <property type="match status" value="1"/>
</dbReference>
<organism evidence="4 5">
    <name type="scientific">Tritrichomonas musculus</name>
    <dbReference type="NCBI Taxonomy" id="1915356"/>
    <lineage>
        <taxon>Eukaryota</taxon>
        <taxon>Metamonada</taxon>
        <taxon>Parabasalia</taxon>
        <taxon>Tritrichomonadida</taxon>
        <taxon>Tritrichomonadidae</taxon>
        <taxon>Tritrichomonas</taxon>
    </lineage>
</organism>
<accession>A0ABR2JKB3</accession>
<dbReference type="Proteomes" id="UP001470230">
    <property type="component" value="Unassembled WGS sequence"/>
</dbReference>
<comment type="caution">
    <text evidence="4">The sequence shown here is derived from an EMBL/GenBank/DDBJ whole genome shotgun (WGS) entry which is preliminary data.</text>
</comment>
<evidence type="ECO:0000259" key="3">
    <source>
        <dbReference type="Pfam" id="PF13891"/>
    </source>
</evidence>
<protein>
    <recommendedName>
        <fullName evidence="3">KANL2-like probable zinc-finger domain-containing protein</fullName>
    </recommendedName>
</protein>
<evidence type="ECO:0000256" key="1">
    <source>
        <dbReference type="ARBA" id="ARBA00004123"/>
    </source>
</evidence>
<dbReference type="InterPro" id="IPR025927">
    <property type="entry name" value="Znf_KANL2-like"/>
</dbReference>
<feature type="domain" description="KANL2-like probable zinc-finger" evidence="3">
    <location>
        <begin position="166"/>
        <end position="203"/>
    </location>
</feature>
<reference evidence="4 5" key="1">
    <citation type="submission" date="2024-04" db="EMBL/GenBank/DDBJ databases">
        <title>Tritrichomonas musculus Genome.</title>
        <authorList>
            <person name="Alves-Ferreira E."/>
            <person name="Grigg M."/>
            <person name="Lorenzi H."/>
            <person name="Galac M."/>
        </authorList>
    </citation>
    <scope>NUCLEOTIDE SEQUENCE [LARGE SCALE GENOMIC DNA]</scope>
    <source>
        <strain evidence="4 5">EAF2021</strain>
    </source>
</reference>
<keyword evidence="2" id="KW-0539">Nucleus</keyword>
<comment type="subcellular location">
    <subcellularLocation>
        <location evidence="1">Nucleus</location>
    </subcellularLocation>
</comment>
<evidence type="ECO:0000256" key="2">
    <source>
        <dbReference type="ARBA" id="ARBA00023242"/>
    </source>
</evidence>
<sequence>MEKSALNDALLKMGLGNECLVQHERFYRSDDPPIYVVCQSNQIVEPKNNHSNDNTIFPFKIDNPLGLTFTKNEYFELQKANSEQLINYYQKSLAQLDLIAKENEAAYNKADMYTRRKHFFYCYLTSILNSPLNISFKNVDQIIALKKLFMNQKFKSKLKKNYVEKCCKEQHCPQLAICGSSYCGWHILKDPNQSLYEKCPVCGWPRIIKNFLPCQTHKGKPKPQRQATPTET</sequence>